<protein>
    <submittedName>
        <fullName evidence="2">Uncharacterized protein</fullName>
    </submittedName>
</protein>
<proteinExistence type="predicted"/>
<gene>
    <name evidence="2" type="ORF">J2T22_002976</name>
</gene>
<dbReference type="Proteomes" id="UP001226389">
    <property type="component" value="Unassembled WGS sequence"/>
</dbReference>
<sequence>MSPSKPFSDAELAAIIDGVGRSRNLPHPTAQDSTRLRSGAASGSLPQTRTETTPADCAALVPQDPFTRWADKDINFAEGAMPPAGGQSGPTSTIMIVLRSADQDVLAKADFGYTDDLLSRCSQFDLAYTESGRTSTYALQLLAAPPIADRQHAFTQVTSPKGPGDFGSVGLRVLDGTLSITLALSVATRNSEADAKPALDSMAELAKELISEAGGPQAPAEPSAPNSMTPEQMVALFKGMTAPGGETVSLPQAGIIGPPQGSTPTVLTPPADSPCTFDDQAYTASLAGSVSGQGQIQGATKMDYTDFTAVNMPSTAQPPYPFDARAERLRSCTSVQEILFEGTSRTWSPVAALATAITADSSYAVAYQLSDGTGQWHVRCGARRGTLSIEAASGTASQAEAQSRADALASFFDAVFSRAGK</sequence>
<evidence type="ECO:0000256" key="1">
    <source>
        <dbReference type="SAM" id="MobiDB-lite"/>
    </source>
</evidence>
<reference evidence="2 3" key="1">
    <citation type="submission" date="2023-07" db="EMBL/GenBank/DDBJ databases">
        <title>Sorghum-associated microbial communities from plants grown in Nebraska, USA.</title>
        <authorList>
            <person name="Schachtman D."/>
        </authorList>
    </citation>
    <scope>NUCLEOTIDE SEQUENCE [LARGE SCALE GENOMIC DNA]</scope>
    <source>
        <strain evidence="2 3">DS994</strain>
    </source>
</reference>
<keyword evidence="3" id="KW-1185">Reference proteome</keyword>
<dbReference type="RefSeq" id="WP_307491549.1">
    <property type="nucleotide sequence ID" value="NZ_JAUSSY010000010.1"/>
</dbReference>
<name>A0ABT9UJH2_9MICC</name>
<feature type="compositionally biased region" description="Polar residues" evidence="1">
    <location>
        <begin position="44"/>
        <end position="53"/>
    </location>
</feature>
<comment type="caution">
    <text evidence="2">The sequence shown here is derived from an EMBL/GenBank/DDBJ whole genome shotgun (WGS) entry which is preliminary data.</text>
</comment>
<feature type="region of interest" description="Disordered" evidence="1">
    <location>
        <begin position="18"/>
        <end position="53"/>
    </location>
</feature>
<dbReference type="EMBL" id="JAUSSY010000010">
    <property type="protein sequence ID" value="MDQ0119781.1"/>
    <property type="molecule type" value="Genomic_DNA"/>
</dbReference>
<accession>A0ABT9UJH2</accession>
<organism evidence="2 3">
    <name type="scientific">Pseudarthrobacter defluvii</name>
    <dbReference type="NCBI Taxonomy" id="410837"/>
    <lineage>
        <taxon>Bacteria</taxon>
        <taxon>Bacillati</taxon>
        <taxon>Actinomycetota</taxon>
        <taxon>Actinomycetes</taxon>
        <taxon>Micrococcales</taxon>
        <taxon>Micrococcaceae</taxon>
        <taxon>Pseudarthrobacter</taxon>
    </lineage>
</organism>
<evidence type="ECO:0000313" key="2">
    <source>
        <dbReference type="EMBL" id="MDQ0119781.1"/>
    </source>
</evidence>
<evidence type="ECO:0000313" key="3">
    <source>
        <dbReference type="Proteomes" id="UP001226389"/>
    </source>
</evidence>